<accession>A0ABW1INZ3</accession>
<dbReference type="PANTHER" id="PTHR34472:SF1">
    <property type="entry name" value="SULFUR CARRIER PROTEIN THIS"/>
    <property type="match status" value="1"/>
</dbReference>
<keyword evidence="2" id="KW-1185">Reference proteome</keyword>
<dbReference type="EMBL" id="JBHSQV010000134">
    <property type="protein sequence ID" value="MFC5986785.1"/>
    <property type="molecule type" value="Genomic_DNA"/>
</dbReference>
<proteinExistence type="predicted"/>
<dbReference type="Pfam" id="PF02597">
    <property type="entry name" value="ThiS"/>
    <property type="match status" value="1"/>
</dbReference>
<dbReference type="InterPro" id="IPR003749">
    <property type="entry name" value="ThiS/MoaD-like"/>
</dbReference>
<dbReference type="NCBIfam" id="TIGR01683">
    <property type="entry name" value="thiS"/>
    <property type="match status" value="1"/>
</dbReference>
<evidence type="ECO:0000313" key="1">
    <source>
        <dbReference type="EMBL" id="MFC5986785.1"/>
    </source>
</evidence>
<sequence>MVKLRVNGDTLELPDTVGTVSQLLSHFGLDGKIAIVELNEQVLEKSGHDEARLTEGDRVEIVHFVGGG</sequence>
<reference evidence="2" key="1">
    <citation type="journal article" date="2019" name="Int. J. Syst. Evol. Microbiol.">
        <title>The Global Catalogue of Microorganisms (GCM) 10K type strain sequencing project: providing services to taxonomists for standard genome sequencing and annotation.</title>
        <authorList>
            <consortium name="The Broad Institute Genomics Platform"/>
            <consortium name="The Broad Institute Genome Sequencing Center for Infectious Disease"/>
            <person name="Wu L."/>
            <person name="Ma J."/>
        </authorList>
    </citation>
    <scope>NUCLEOTIDE SEQUENCE [LARGE SCALE GENOMIC DNA]</scope>
    <source>
        <strain evidence="2">CCM 8749</strain>
    </source>
</reference>
<dbReference type="InterPro" id="IPR016155">
    <property type="entry name" value="Mopterin_synth/thiamin_S_b"/>
</dbReference>
<dbReference type="InterPro" id="IPR012675">
    <property type="entry name" value="Beta-grasp_dom_sf"/>
</dbReference>
<organism evidence="1 2">
    <name type="scientific">Marinicrinis lubricantis</name>
    <dbReference type="NCBI Taxonomy" id="2086470"/>
    <lineage>
        <taxon>Bacteria</taxon>
        <taxon>Bacillati</taxon>
        <taxon>Bacillota</taxon>
        <taxon>Bacilli</taxon>
        <taxon>Bacillales</taxon>
        <taxon>Paenibacillaceae</taxon>
    </lineage>
</organism>
<dbReference type="SUPFAM" id="SSF54285">
    <property type="entry name" value="MoaD/ThiS"/>
    <property type="match status" value="1"/>
</dbReference>
<dbReference type="CDD" id="cd00565">
    <property type="entry name" value="Ubl_ThiS"/>
    <property type="match status" value="1"/>
</dbReference>
<protein>
    <submittedName>
        <fullName evidence="1">Sulfur carrier protein ThiS</fullName>
    </submittedName>
</protein>
<dbReference type="PANTHER" id="PTHR34472">
    <property type="entry name" value="SULFUR CARRIER PROTEIN THIS"/>
    <property type="match status" value="1"/>
</dbReference>
<name>A0ABW1INZ3_9BACL</name>
<dbReference type="Proteomes" id="UP001596250">
    <property type="component" value="Unassembled WGS sequence"/>
</dbReference>
<comment type="caution">
    <text evidence="1">The sequence shown here is derived from an EMBL/GenBank/DDBJ whole genome shotgun (WGS) entry which is preliminary data.</text>
</comment>
<dbReference type="InterPro" id="IPR010035">
    <property type="entry name" value="Thi_S"/>
</dbReference>
<dbReference type="RefSeq" id="WP_379894100.1">
    <property type="nucleotide sequence ID" value="NZ_CBCSCT010000073.1"/>
</dbReference>
<dbReference type="Gene3D" id="3.10.20.30">
    <property type="match status" value="1"/>
</dbReference>
<evidence type="ECO:0000313" key="2">
    <source>
        <dbReference type="Proteomes" id="UP001596250"/>
    </source>
</evidence>
<gene>
    <name evidence="1" type="primary">thiS</name>
    <name evidence="1" type="ORF">ACFPXP_10185</name>
</gene>